<dbReference type="EMBL" id="JBFNQD010000002">
    <property type="protein sequence ID" value="MEW9305450.1"/>
    <property type="molecule type" value="Genomic_DNA"/>
</dbReference>
<sequence>MPPYKSLPAITIASIEIETLRLVLRKPHLGDVPSMARLANDSAVALMTGRLPFPYGETDAETFVRYQDEARKAGKELAFAIECRDSGAFLGCIGLRFPKRESAEIGYWLGKPHWGQGLATEAARALIDHGFSTLPITSITGECRVINEASRRVMEKCGLRYVNSGLQHAPARGGALPIDRFSLARPDWASFKAWVPAVVREAPPPLAELTP</sequence>
<dbReference type="PANTHER" id="PTHR43792">
    <property type="entry name" value="GNAT FAMILY, PUTATIVE (AFU_ORTHOLOGUE AFUA_3G00765)-RELATED-RELATED"/>
    <property type="match status" value="1"/>
</dbReference>
<organism evidence="2 3">
    <name type="scientific">Labrys neptuniae</name>
    <dbReference type="NCBI Taxonomy" id="376174"/>
    <lineage>
        <taxon>Bacteria</taxon>
        <taxon>Pseudomonadati</taxon>
        <taxon>Pseudomonadota</taxon>
        <taxon>Alphaproteobacteria</taxon>
        <taxon>Hyphomicrobiales</taxon>
        <taxon>Xanthobacteraceae</taxon>
        <taxon>Labrys</taxon>
    </lineage>
</organism>
<dbReference type="InterPro" id="IPR016181">
    <property type="entry name" value="Acyl_CoA_acyltransferase"/>
</dbReference>
<evidence type="ECO:0000259" key="1">
    <source>
        <dbReference type="PROSITE" id="PS51186"/>
    </source>
</evidence>
<comment type="caution">
    <text evidence="2">The sequence shown here is derived from an EMBL/GenBank/DDBJ whole genome shotgun (WGS) entry which is preliminary data.</text>
</comment>
<dbReference type="Pfam" id="PF13302">
    <property type="entry name" value="Acetyltransf_3"/>
    <property type="match status" value="1"/>
</dbReference>
<keyword evidence="3" id="KW-1185">Reference proteome</keyword>
<accession>A0ABV3PIH8</accession>
<protein>
    <submittedName>
        <fullName evidence="2">GNAT family protein</fullName>
    </submittedName>
</protein>
<dbReference type="PROSITE" id="PS51186">
    <property type="entry name" value="GNAT"/>
    <property type="match status" value="1"/>
</dbReference>
<name>A0ABV3PIH8_9HYPH</name>
<proteinExistence type="predicted"/>
<feature type="domain" description="N-acetyltransferase" evidence="1">
    <location>
        <begin position="22"/>
        <end position="179"/>
    </location>
</feature>
<dbReference type="SUPFAM" id="SSF55729">
    <property type="entry name" value="Acyl-CoA N-acyltransferases (Nat)"/>
    <property type="match status" value="1"/>
</dbReference>
<reference evidence="2 3" key="1">
    <citation type="submission" date="2024-07" db="EMBL/GenBank/DDBJ databases">
        <title>Description of Labrys sedimenti sp. nov., isolated from a diclofenac-degrading enrichment culture.</title>
        <authorList>
            <person name="Tancsics A."/>
            <person name="Csepanyi A."/>
        </authorList>
    </citation>
    <scope>NUCLEOTIDE SEQUENCE [LARGE SCALE GENOMIC DNA]</scope>
    <source>
        <strain evidence="2 3">LMG 23578</strain>
    </source>
</reference>
<evidence type="ECO:0000313" key="2">
    <source>
        <dbReference type="EMBL" id="MEW9305450.1"/>
    </source>
</evidence>
<gene>
    <name evidence="2" type="ORF">ABXS05_07880</name>
</gene>
<evidence type="ECO:0000313" key="3">
    <source>
        <dbReference type="Proteomes" id="UP001555786"/>
    </source>
</evidence>
<dbReference type="InterPro" id="IPR051531">
    <property type="entry name" value="N-acetyltransferase"/>
</dbReference>
<dbReference type="Gene3D" id="3.40.630.30">
    <property type="match status" value="1"/>
</dbReference>
<dbReference type="Proteomes" id="UP001555786">
    <property type="component" value="Unassembled WGS sequence"/>
</dbReference>
<dbReference type="RefSeq" id="WP_311934031.1">
    <property type="nucleotide sequence ID" value="NZ_JAVSCS010000005.1"/>
</dbReference>
<dbReference type="InterPro" id="IPR000182">
    <property type="entry name" value="GNAT_dom"/>
</dbReference>